<dbReference type="Gene3D" id="3.60.10.10">
    <property type="entry name" value="Endonuclease/exonuclease/phosphatase"/>
    <property type="match status" value="1"/>
</dbReference>
<dbReference type="PANTHER" id="PTHR33395">
    <property type="entry name" value="TRANSCRIPTASE, PUTATIVE-RELATED-RELATED"/>
    <property type="match status" value="1"/>
</dbReference>
<dbReference type="EMBL" id="CAKOGL010000030">
    <property type="protein sequence ID" value="CAH2107681.1"/>
    <property type="molecule type" value="Genomic_DNA"/>
</dbReference>
<comment type="caution">
    <text evidence="1">The sequence shown here is derived from an EMBL/GenBank/DDBJ whole genome shotgun (WGS) entry which is preliminary data.</text>
</comment>
<keyword evidence="2" id="KW-1185">Reference proteome</keyword>
<dbReference type="Proteomes" id="UP001153954">
    <property type="component" value="Unassembled WGS sequence"/>
</dbReference>
<name>A0AAU9V6R8_EUPED</name>
<dbReference type="SUPFAM" id="SSF56219">
    <property type="entry name" value="DNase I-like"/>
    <property type="match status" value="1"/>
</dbReference>
<dbReference type="GO" id="GO:0061343">
    <property type="term" value="P:cell adhesion involved in heart morphogenesis"/>
    <property type="evidence" value="ECO:0007669"/>
    <property type="project" value="TreeGrafter"/>
</dbReference>
<proteinExistence type="predicted"/>
<sequence length="444" mass="51503">MASYCLNKYSINLYYQNTRGLRTKCLELYNNILCNDYDLLLFTETWLQADILSTELCDNRYDIHRNDLDLHATNKKSGGGVMLCSKKELNAVPRPEWSVNNNTESLYITIPARAVNSRVDLHVVVVYIAPDINLLPSHIQNINCSLQLLANLYPTNNILCIGDFNLPFVTCNNSSNYNISKSAPRIVLDSATTFLDDLNYLGLNQYNHILNSKGNTLDLCFCNLLLSINKYTDPLVREDLYHPTLIINLLDMNISPLRESHLPRFNFFKCNYSNINSFLEDQNWTKILKPFSVDEALDIFYEILNKCFLLHVPLIKPSCASHYPVWYSTALIKIIKEKNKMHKKWKKFRNPLDYDEFSLLRARQHRIQKQCFNNFTDSAGKIIKNNPRYFWKYVKSKRGGSNYPNVLKRGNTNFSDGPSICSAFNDFFKKRVCYSYSVETHLCS</sequence>
<evidence type="ECO:0000313" key="2">
    <source>
        <dbReference type="Proteomes" id="UP001153954"/>
    </source>
</evidence>
<protein>
    <recommendedName>
        <fullName evidence="3">Endonuclease/exonuclease/phosphatase domain-containing protein</fullName>
    </recommendedName>
</protein>
<dbReference type="InterPro" id="IPR036691">
    <property type="entry name" value="Endo/exonu/phosph_ase_sf"/>
</dbReference>
<organism evidence="1 2">
    <name type="scientific">Euphydryas editha</name>
    <name type="common">Edith's checkerspot</name>
    <dbReference type="NCBI Taxonomy" id="104508"/>
    <lineage>
        <taxon>Eukaryota</taxon>
        <taxon>Metazoa</taxon>
        <taxon>Ecdysozoa</taxon>
        <taxon>Arthropoda</taxon>
        <taxon>Hexapoda</taxon>
        <taxon>Insecta</taxon>
        <taxon>Pterygota</taxon>
        <taxon>Neoptera</taxon>
        <taxon>Endopterygota</taxon>
        <taxon>Lepidoptera</taxon>
        <taxon>Glossata</taxon>
        <taxon>Ditrysia</taxon>
        <taxon>Papilionoidea</taxon>
        <taxon>Nymphalidae</taxon>
        <taxon>Nymphalinae</taxon>
        <taxon>Euphydryas</taxon>
    </lineage>
</organism>
<evidence type="ECO:0008006" key="3">
    <source>
        <dbReference type="Google" id="ProtNLM"/>
    </source>
</evidence>
<dbReference type="AlphaFoldDB" id="A0AAU9V6R8"/>
<gene>
    <name evidence="1" type="ORF">EEDITHA_LOCUS21689</name>
</gene>
<dbReference type="GO" id="GO:0031012">
    <property type="term" value="C:extracellular matrix"/>
    <property type="evidence" value="ECO:0007669"/>
    <property type="project" value="TreeGrafter"/>
</dbReference>
<dbReference type="PANTHER" id="PTHR33395:SF22">
    <property type="entry name" value="REVERSE TRANSCRIPTASE DOMAIN-CONTAINING PROTEIN"/>
    <property type="match status" value="1"/>
</dbReference>
<evidence type="ECO:0000313" key="1">
    <source>
        <dbReference type="EMBL" id="CAH2107681.1"/>
    </source>
</evidence>
<reference evidence="1" key="1">
    <citation type="submission" date="2022-03" db="EMBL/GenBank/DDBJ databases">
        <authorList>
            <person name="Tunstrom K."/>
        </authorList>
    </citation>
    <scope>NUCLEOTIDE SEQUENCE</scope>
</reference>
<accession>A0AAU9V6R8</accession>
<dbReference type="GO" id="GO:0007508">
    <property type="term" value="P:larval heart development"/>
    <property type="evidence" value="ECO:0007669"/>
    <property type="project" value="TreeGrafter"/>
</dbReference>